<dbReference type="EMBL" id="JBHLTF010000005">
    <property type="protein sequence ID" value="MFC0716579.1"/>
    <property type="molecule type" value="Genomic_DNA"/>
</dbReference>
<accession>A0ABV6ST38</accession>
<reference evidence="1 2" key="1">
    <citation type="submission" date="2024-09" db="EMBL/GenBank/DDBJ databases">
        <authorList>
            <person name="Sun Q."/>
            <person name="Mori K."/>
        </authorList>
    </citation>
    <scope>NUCLEOTIDE SEQUENCE [LARGE SCALE GENOMIC DNA]</scope>
    <source>
        <strain evidence="1 2">KCTC 52403</strain>
    </source>
</reference>
<evidence type="ECO:0000313" key="2">
    <source>
        <dbReference type="Proteomes" id="UP001589898"/>
    </source>
</evidence>
<evidence type="ECO:0000313" key="1">
    <source>
        <dbReference type="EMBL" id="MFC0716579.1"/>
    </source>
</evidence>
<name>A0ABV6ST38_9GAMM</name>
<comment type="caution">
    <text evidence="1">The sequence shown here is derived from an EMBL/GenBank/DDBJ whole genome shotgun (WGS) entry which is preliminary data.</text>
</comment>
<keyword evidence="2" id="KW-1185">Reference proteome</keyword>
<gene>
    <name evidence="1" type="ORF">ACFFFU_02225</name>
</gene>
<proteinExistence type="predicted"/>
<dbReference type="RefSeq" id="WP_189496090.1">
    <property type="nucleotide sequence ID" value="NZ_BMZT01000004.1"/>
</dbReference>
<organism evidence="1 2">
    <name type="scientific">Luteimonas padinae</name>
    <dbReference type="NCBI Taxonomy" id="1714359"/>
    <lineage>
        <taxon>Bacteria</taxon>
        <taxon>Pseudomonadati</taxon>
        <taxon>Pseudomonadota</taxon>
        <taxon>Gammaproteobacteria</taxon>
        <taxon>Lysobacterales</taxon>
        <taxon>Lysobacteraceae</taxon>
        <taxon>Luteimonas</taxon>
    </lineage>
</organism>
<sequence>MQHQGRGGDGRLRDLPELRLLEVRLSGPRACIALALLLAFAWPEVALARKNAAPAPPELVRWVAPWHEGVALRYAAEDYDISIGEGGRERSRTTGIETIRITGVLDDGFVQTWSFDDSRYEQLEGGDGQEALMRQLLESLPDLVLEVELDATGNFSALRNLDQLAAQLGPALRTGFEAALQSGVEAAGGWPAGADGEAARARGREAAADMVARMTRPEVPGALMSRDALAYNDLFGAELEAGVPFGVDVEIDSPLGAGKVPARVTLLMQAGAAGSDEATLDWTTRMDRERAAEVALAAVEQLHGRQVTGEDREKVVADMSIVDAGHARFRRSTGVPLMLETLRTVRAAGEQRVERRRMRLLDDAHGHEWPDDAPPQPAG</sequence>
<dbReference type="Proteomes" id="UP001589898">
    <property type="component" value="Unassembled WGS sequence"/>
</dbReference>
<protein>
    <submittedName>
        <fullName evidence="1">Uncharacterized protein</fullName>
    </submittedName>
</protein>